<protein>
    <submittedName>
        <fullName evidence="1">Uncharacterized protein</fullName>
    </submittedName>
</protein>
<proteinExistence type="predicted"/>
<name>A0A6M3IFM6_9ZZZZ</name>
<sequence>MAHYWLPDATSGTGTGNWSATGATGHWADDAIGTNLGKAAPGAGESTIFTNGFNGAGQVVTVDATAYCLDMDWTGATNTPTLAFGNKTLNTYGNITFIAAMAITSTTGNISTWTNACALTTNGLTVSVSVIVSSPVTLQDNYTGKDLQLYANTLGTNNVTVSLTGANGVYLATAGAKTLTMGASIINCASWTYSGSNLTVTANTATINVTGTGAVALGTANWAGADFNLNGTAHTVSGSPTGIAVFTRNGTATKTDTITLTSGATLTCTTFAMIGNSRTNQLNVITTTLGSPATITATNWTGTNNADLMDITATNAVDFSAGGLNILTIGDGGGNTGITFPAAANQASTKNGSASDSTMWTSRIPLVGIDDVTVSHDLTYDMPRIGKSITFTGTPTVTLSNNISNYGSLTLASGMTYNASTYINFFRGRGAYTLTCAGKSLYNISVYMVGGTLTLQDDITATAYLWVYNGTLDLNDKDSTAGICISDGTATRSILLGNGTITINRTSAGSKWNFGTTTGLTFDAEDSTIIMTNSGTNAQTFSGGGLTYNHVRVEGAGAYTLTITGDNTFEKLRQDNIEAIKTIRVTPGSVQTIRNLQVFSNKIKEGVIDTGGAAATIQGHRGYCELNHVNLTSIVAGEKYKYYAGNNSTDGTGNTNWIFTHKARAVD</sequence>
<organism evidence="1">
    <name type="scientific">viral metagenome</name>
    <dbReference type="NCBI Taxonomy" id="1070528"/>
    <lineage>
        <taxon>unclassified sequences</taxon>
        <taxon>metagenomes</taxon>
        <taxon>organismal metagenomes</taxon>
    </lineage>
</organism>
<evidence type="ECO:0000313" key="1">
    <source>
        <dbReference type="EMBL" id="QJA56310.1"/>
    </source>
</evidence>
<reference evidence="1" key="1">
    <citation type="submission" date="2020-03" db="EMBL/GenBank/DDBJ databases">
        <title>The deep terrestrial virosphere.</title>
        <authorList>
            <person name="Holmfeldt K."/>
            <person name="Nilsson E."/>
            <person name="Simone D."/>
            <person name="Lopez-Fernandez M."/>
            <person name="Wu X."/>
            <person name="de Brujin I."/>
            <person name="Lundin D."/>
            <person name="Andersson A."/>
            <person name="Bertilsson S."/>
            <person name="Dopson M."/>
        </authorList>
    </citation>
    <scope>NUCLEOTIDE SEQUENCE</scope>
    <source>
        <strain evidence="1">MM415B01884</strain>
    </source>
</reference>
<dbReference type="AlphaFoldDB" id="A0A6M3IFM6"/>
<gene>
    <name evidence="1" type="ORF">MM415B01884_0002</name>
</gene>
<accession>A0A6M3IFM6</accession>
<dbReference type="EMBL" id="MT141211">
    <property type="protein sequence ID" value="QJA56310.1"/>
    <property type="molecule type" value="Genomic_DNA"/>
</dbReference>